<protein>
    <submittedName>
        <fullName evidence="1">Uncharacterized protein</fullName>
    </submittedName>
</protein>
<proteinExistence type="predicted"/>
<evidence type="ECO:0000313" key="1">
    <source>
        <dbReference type="EMBL" id="KKN83027.1"/>
    </source>
</evidence>
<reference evidence="1" key="1">
    <citation type="journal article" date="2015" name="Nature">
        <title>Complex archaea that bridge the gap between prokaryotes and eukaryotes.</title>
        <authorList>
            <person name="Spang A."/>
            <person name="Saw J.H."/>
            <person name="Jorgensen S.L."/>
            <person name="Zaremba-Niedzwiedzka K."/>
            <person name="Martijn J."/>
            <person name="Lind A.E."/>
            <person name="van Eijk R."/>
            <person name="Schleper C."/>
            <person name="Guy L."/>
            <person name="Ettema T.J."/>
        </authorList>
    </citation>
    <scope>NUCLEOTIDE SEQUENCE</scope>
</reference>
<sequence length="78" mass="8557">MTDWKLGAAKENLHQSKLKIETYLPTLTGKSEADKKYQKLIKSALGEIKSAEGQLIAAIKVYETSEGAEALWGTGPDY</sequence>
<gene>
    <name evidence="1" type="ORF">LCGC14_0302890</name>
</gene>
<organism evidence="1">
    <name type="scientific">marine sediment metagenome</name>
    <dbReference type="NCBI Taxonomy" id="412755"/>
    <lineage>
        <taxon>unclassified sequences</taxon>
        <taxon>metagenomes</taxon>
        <taxon>ecological metagenomes</taxon>
    </lineage>
</organism>
<dbReference type="EMBL" id="LAZR01000191">
    <property type="protein sequence ID" value="KKN83027.1"/>
    <property type="molecule type" value="Genomic_DNA"/>
</dbReference>
<dbReference type="AlphaFoldDB" id="A0A0F9U6S5"/>
<comment type="caution">
    <text evidence="1">The sequence shown here is derived from an EMBL/GenBank/DDBJ whole genome shotgun (WGS) entry which is preliminary data.</text>
</comment>
<name>A0A0F9U6S5_9ZZZZ</name>
<accession>A0A0F9U6S5</accession>